<dbReference type="InterPro" id="IPR020829">
    <property type="entry name" value="GlycerAld_3-P_DH_cat"/>
</dbReference>
<dbReference type="InterPro" id="IPR020828">
    <property type="entry name" value="GlycerAld_3-P_DH_NAD(P)-bd"/>
</dbReference>
<feature type="binding site" evidence="6">
    <location>
        <position position="79"/>
    </location>
    <ligand>
        <name>NAD(+)</name>
        <dbReference type="ChEBI" id="CHEBI:57540"/>
    </ligand>
</feature>
<dbReference type="FunFam" id="3.40.50.720:FF:000001">
    <property type="entry name" value="Glyceraldehyde-3-phosphate dehydrogenase"/>
    <property type="match status" value="1"/>
</dbReference>
<dbReference type="RefSeq" id="WP_013326336.1">
    <property type="nucleotide sequence ID" value="NC_014506.1"/>
</dbReference>
<comment type="similarity">
    <text evidence="1 8">Belongs to the glyceraldehyde-3-phosphate dehydrogenase family.</text>
</comment>
<dbReference type="SUPFAM" id="SSF55347">
    <property type="entry name" value="Glyceraldehyde-3-phosphate dehydrogenase-like, C-terminal domain"/>
    <property type="match status" value="1"/>
</dbReference>
<comment type="subunit">
    <text evidence="2">Homotetramer.</text>
</comment>
<reference evidence="12" key="1">
    <citation type="journal article" date="2010" name="Stand. Genomic Sci.">
        <title>Complete genome sequence of Sulfurimonas autotrophica type strain (OK10).</title>
        <authorList>
            <person name="Sikorski J."/>
            <person name="Munk C."/>
            <person name="Lapidus A."/>
            <person name="Djao O."/>
            <person name="Lucas S."/>
            <person name="Glavina Del Rio T."/>
            <person name="Nolan M."/>
            <person name="Tice H."/>
            <person name="Han C."/>
            <person name="Cheng J."/>
            <person name="Tapia R."/>
            <person name="Goodwin L."/>
            <person name="Pitluck S."/>
            <person name="Liolios K."/>
            <person name="Ivanova N."/>
            <person name="Mavromatis K."/>
            <person name="Mikhailova N."/>
            <person name="Pati A."/>
            <person name="Sims D."/>
            <person name="Meincke L."/>
            <person name="Brettin T."/>
            <person name="Detter J."/>
            <person name="Chen A."/>
            <person name="Palaniappan K."/>
            <person name="Land M."/>
            <person name="Hauser L."/>
            <person name="Chang Y."/>
            <person name="Jeffries C."/>
            <person name="Rohde M."/>
            <person name="Lang E."/>
            <person name="Spring S."/>
            <person name="Goker M."/>
            <person name="Woyke T."/>
            <person name="Bristow J."/>
            <person name="Eisen J."/>
            <person name="Markowitz V."/>
            <person name="Hugenholtz P."/>
            <person name="Kyrpides N."/>
            <person name="Klenk H."/>
        </authorList>
    </citation>
    <scope>NUCLEOTIDE SEQUENCE [LARGE SCALE GENOMIC DNA]</scope>
    <source>
        <strain evidence="12">ATCC BAA-671 / DSM 16294 / JCM 11897 / OK10</strain>
    </source>
</reference>
<dbReference type="OrthoDB" id="9803304at2"/>
<proteinExistence type="inferred from homology"/>
<feature type="site" description="Activates thiol group during catalysis" evidence="7">
    <location>
        <position position="179"/>
    </location>
</feature>
<keyword evidence="6" id="KW-0520">NAD</keyword>
<dbReference type="HOGENOM" id="CLU_030140_0_3_7"/>
<dbReference type="eggNOG" id="COG0057">
    <property type="taxonomic scope" value="Bacteria"/>
</dbReference>
<accession>E0UPB6</accession>
<dbReference type="GO" id="GO:0051287">
    <property type="term" value="F:NAD binding"/>
    <property type="evidence" value="ECO:0007669"/>
    <property type="project" value="InterPro"/>
</dbReference>
<feature type="active site" description="Nucleophile" evidence="4">
    <location>
        <position position="152"/>
    </location>
</feature>
<dbReference type="KEGG" id="sua:Saut_0531"/>
<evidence type="ECO:0000313" key="12">
    <source>
        <dbReference type="Proteomes" id="UP000007803"/>
    </source>
</evidence>
<keyword evidence="12" id="KW-1185">Reference proteome</keyword>
<dbReference type="AlphaFoldDB" id="E0UPB6"/>
<evidence type="ECO:0000256" key="5">
    <source>
        <dbReference type="PIRSR" id="PIRSR000149-2"/>
    </source>
</evidence>
<dbReference type="NCBIfam" id="TIGR01534">
    <property type="entry name" value="GAPDH-I"/>
    <property type="match status" value="1"/>
</dbReference>
<dbReference type="FunFam" id="3.30.360.10:FF:000002">
    <property type="entry name" value="Glyceraldehyde-3-phosphate dehydrogenase"/>
    <property type="match status" value="1"/>
</dbReference>
<feature type="binding site" evidence="6">
    <location>
        <position position="121"/>
    </location>
    <ligand>
        <name>NAD(+)</name>
        <dbReference type="ChEBI" id="CHEBI:57540"/>
    </ligand>
</feature>
<dbReference type="Proteomes" id="UP000007803">
    <property type="component" value="Chromosome"/>
</dbReference>
<keyword evidence="6" id="KW-0547">Nucleotide-binding</keyword>
<evidence type="ECO:0000256" key="3">
    <source>
        <dbReference type="ARBA" id="ARBA00023002"/>
    </source>
</evidence>
<gene>
    <name evidence="11" type="ordered locus">Saut_0531</name>
</gene>
<evidence type="ECO:0000256" key="8">
    <source>
        <dbReference type="RuleBase" id="RU000397"/>
    </source>
</evidence>
<dbReference type="InterPro" id="IPR020831">
    <property type="entry name" value="GlycerAld/Erythrose_P_DH"/>
</dbReference>
<protein>
    <recommendedName>
        <fullName evidence="9">Glyceraldehyde-3-phosphate dehydrogenase</fullName>
        <ecNumber evidence="9">1.2.1.-</ecNumber>
    </recommendedName>
</protein>
<feature type="binding site" evidence="5">
    <location>
        <position position="234"/>
    </location>
    <ligand>
        <name>D-glyceraldehyde 3-phosphate</name>
        <dbReference type="ChEBI" id="CHEBI:59776"/>
    </ligand>
</feature>
<dbReference type="InterPro" id="IPR006424">
    <property type="entry name" value="Glyceraldehyde-3-P_DH_1"/>
</dbReference>
<feature type="binding site" evidence="5">
    <location>
        <begin position="211"/>
        <end position="212"/>
    </location>
    <ligand>
        <name>D-glyceraldehyde 3-phosphate</name>
        <dbReference type="ChEBI" id="CHEBI:59776"/>
    </ligand>
</feature>
<dbReference type="PANTHER" id="PTHR43148">
    <property type="entry name" value="GLYCERALDEHYDE-3-PHOSPHATE DEHYDROGENASE 2"/>
    <property type="match status" value="1"/>
</dbReference>
<feature type="domain" description="Glyceraldehyde 3-phosphate dehydrogenase NAD(P) binding" evidence="10">
    <location>
        <begin position="3"/>
        <end position="152"/>
    </location>
</feature>
<dbReference type="STRING" id="563040.Saut_0531"/>
<dbReference type="SUPFAM" id="SSF51735">
    <property type="entry name" value="NAD(P)-binding Rossmann-fold domains"/>
    <property type="match status" value="1"/>
</dbReference>
<feature type="binding site" evidence="6">
    <location>
        <position position="34"/>
    </location>
    <ligand>
        <name>NAD(+)</name>
        <dbReference type="ChEBI" id="CHEBI:57540"/>
    </ligand>
</feature>
<dbReference type="Pfam" id="PF00044">
    <property type="entry name" value="Gp_dh_N"/>
    <property type="match status" value="1"/>
</dbReference>
<dbReference type="InterPro" id="IPR036291">
    <property type="entry name" value="NAD(P)-bd_dom_sf"/>
</dbReference>
<dbReference type="InterPro" id="IPR020830">
    <property type="entry name" value="GlycerAld_3-P_DH_AS"/>
</dbReference>
<dbReference type="GO" id="GO:0050661">
    <property type="term" value="F:NADP binding"/>
    <property type="evidence" value="ECO:0007669"/>
    <property type="project" value="InterPro"/>
</dbReference>
<feature type="binding site" evidence="6">
    <location>
        <begin position="12"/>
        <end position="13"/>
    </location>
    <ligand>
        <name>NAD(+)</name>
        <dbReference type="ChEBI" id="CHEBI:57540"/>
    </ligand>
</feature>
<evidence type="ECO:0000313" key="11">
    <source>
        <dbReference type="EMBL" id="ADN08580.1"/>
    </source>
</evidence>
<dbReference type="Pfam" id="PF02800">
    <property type="entry name" value="Gp_dh_C"/>
    <property type="match status" value="1"/>
</dbReference>
<evidence type="ECO:0000256" key="2">
    <source>
        <dbReference type="ARBA" id="ARBA00011881"/>
    </source>
</evidence>
<dbReference type="EMBL" id="CP002205">
    <property type="protein sequence ID" value="ADN08580.1"/>
    <property type="molecule type" value="Genomic_DNA"/>
</dbReference>
<name>E0UPB6_SULAO</name>
<evidence type="ECO:0000256" key="4">
    <source>
        <dbReference type="PIRSR" id="PIRSR000149-1"/>
    </source>
</evidence>
<dbReference type="SMART" id="SM00846">
    <property type="entry name" value="Gp_dh_N"/>
    <property type="match status" value="1"/>
</dbReference>
<dbReference type="CDD" id="cd05214">
    <property type="entry name" value="GAPDH_I_N"/>
    <property type="match status" value="1"/>
</dbReference>
<sequence length="333" mass="36566">MALKIAINGFGRIGRCVARIAHKRDDVEVVAINDTASIDMMMYLLKNDSVHGTFESEVVQLDDENIAIDGKKIRVFSDRDPKNLKFADCGADMVLECTGVFLTQESAQVHIDNGIQKVLFSAPAKDKATPTFVMGVNEEKYAGQKIVSNASCTTNCLGPVARVLDDAFGIEKGLMTTIHSYTNDQNILDVKHTKDKRRARAGAINMIPTTTGAAKAISLVMPQLEGKLHGQSVRVPTPDVSMVDLNVVVSKNTTKEEVTAVFNEMANTRLKGLLLMDKEMRVSQDFVGCNYSSIVAEDLTQVIGGNMIKVMAWYDNEWGYSSRLLDMALHISK</sequence>
<dbReference type="Gene3D" id="3.30.360.10">
    <property type="entry name" value="Dihydrodipicolinate Reductase, domain 2"/>
    <property type="match status" value="1"/>
</dbReference>
<dbReference type="CDD" id="cd18126">
    <property type="entry name" value="GAPDH_I_C"/>
    <property type="match status" value="1"/>
</dbReference>
<dbReference type="PROSITE" id="PS00071">
    <property type="entry name" value="GAPDH"/>
    <property type="match status" value="1"/>
</dbReference>
<dbReference type="GO" id="GO:0016620">
    <property type="term" value="F:oxidoreductase activity, acting on the aldehyde or oxo group of donors, NAD or NADP as acceptor"/>
    <property type="evidence" value="ECO:0007669"/>
    <property type="project" value="InterPro"/>
</dbReference>
<evidence type="ECO:0000256" key="9">
    <source>
        <dbReference type="RuleBase" id="RU361160"/>
    </source>
</evidence>
<evidence type="ECO:0000256" key="6">
    <source>
        <dbReference type="PIRSR" id="PIRSR000149-3"/>
    </source>
</evidence>
<organism evidence="11 12">
    <name type="scientific">Sulfurimonas autotrophica (strain ATCC BAA-671 / DSM 16294 / JCM 11897 / OK10)</name>
    <dbReference type="NCBI Taxonomy" id="563040"/>
    <lineage>
        <taxon>Bacteria</taxon>
        <taxon>Pseudomonadati</taxon>
        <taxon>Campylobacterota</taxon>
        <taxon>Epsilonproteobacteria</taxon>
        <taxon>Campylobacterales</taxon>
        <taxon>Sulfurimonadaceae</taxon>
        <taxon>Sulfurimonas</taxon>
    </lineage>
</organism>
<evidence type="ECO:0000256" key="1">
    <source>
        <dbReference type="ARBA" id="ARBA00007406"/>
    </source>
</evidence>
<dbReference type="Gene3D" id="3.40.50.720">
    <property type="entry name" value="NAD(P)-binding Rossmann-like Domain"/>
    <property type="match status" value="1"/>
</dbReference>
<feature type="binding site" evidence="6">
    <location>
        <position position="316"/>
    </location>
    <ligand>
        <name>NAD(+)</name>
        <dbReference type="ChEBI" id="CHEBI:57540"/>
    </ligand>
</feature>
<evidence type="ECO:0000256" key="7">
    <source>
        <dbReference type="PIRSR" id="PIRSR000149-4"/>
    </source>
</evidence>
<keyword evidence="3 9" id="KW-0560">Oxidoreductase</keyword>
<evidence type="ECO:0000259" key="10">
    <source>
        <dbReference type="SMART" id="SM00846"/>
    </source>
</evidence>
<dbReference type="PIRSF" id="PIRSF000149">
    <property type="entry name" value="GAP_DH"/>
    <property type="match status" value="1"/>
</dbReference>
<dbReference type="GO" id="GO:0006006">
    <property type="term" value="P:glucose metabolic process"/>
    <property type="evidence" value="ECO:0007669"/>
    <property type="project" value="InterPro"/>
</dbReference>
<feature type="binding site" evidence="5">
    <location>
        <begin position="151"/>
        <end position="153"/>
    </location>
    <ligand>
        <name>D-glyceraldehyde 3-phosphate</name>
        <dbReference type="ChEBI" id="CHEBI:59776"/>
    </ligand>
</feature>
<dbReference type="EC" id="1.2.1.-" evidence="9"/>
<feature type="binding site" evidence="5">
    <location>
        <position position="182"/>
    </location>
    <ligand>
        <name>D-glyceraldehyde 3-phosphate</name>
        <dbReference type="ChEBI" id="CHEBI:59776"/>
    </ligand>
</feature>
<dbReference type="PRINTS" id="PR00078">
    <property type="entry name" value="G3PDHDRGNASE"/>
</dbReference>